<keyword evidence="1" id="KW-1133">Transmembrane helix</keyword>
<evidence type="ECO:0000313" key="3">
    <source>
        <dbReference type="EMBL" id="PLS00318.1"/>
    </source>
</evidence>
<evidence type="ECO:0000313" key="2">
    <source>
        <dbReference type="EMBL" id="PLR86547.1"/>
    </source>
</evidence>
<name>A0A2N5GSC9_9BACI</name>
<reference evidence="2 4" key="1">
    <citation type="submission" date="2017-11" db="EMBL/GenBank/DDBJ databases">
        <title>Comparitive Functional Genomics of Dry Heat Resistant strains isolated from the Viking Spacecraft.</title>
        <authorList>
            <person name="Seuylemezian A."/>
            <person name="Cooper K."/>
            <person name="Vaishampayan P."/>
        </authorList>
    </citation>
    <scope>NUCLEOTIDE SEQUENCE [LARGE SCALE GENOMIC DNA]</scope>
    <source>
        <strain evidence="2 4">M4.6</strain>
    </source>
</reference>
<dbReference type="OrthoDB" id="92225at2"/>
<feature type="transmembrane region" description="Helical" evidence="1">
    <location>
        <begin position="423"/>
        <end position="444"/>
    </location>
</feature>
<keyword evidence="1" id="KW-0472">Membrane</keyword>
<protein>
    <submittedName>
        <fullName evidence="2">Transporter</fullName>
    </submittedName>
</protein>
<dbReference type="RefSeq" id="WP_101575332.1">
    <property type="nucleotide sequence ID" value="NZ_PGVA01000002.1"/>
</dbReference>
<evidence type="ECO:0000256" key="1">
    <source>
        <dbReference type="SAM" id="Phobius"/>
    </source>
</evidence>
<feature type="transmembrane region" description="Helical" evidence="1">
    <location>
        <begin position="62"/>
        <end position="91"/>
    </location>
</feature>
<evidence type="ECO:0000313" key="4">
    <source>
        <dbReference type="Proteomes" id="UP000234951"/>
    </source>
</evidence>
<comment type="caution">
    <text evidence="2">The sequence shown here is derived from an EMBL/GenBank/DDBJ whole genome shotgun (WGS) entry which is preliminary data.</text>
</comment>
<dbReference type="EMBL" id="PGVD01000012">
    <property type="protein sequence ID" value="PLS00318.1"/>
    <property type="molecule type" value="Genomic_DNA"/>
</dbReference>
<dbReference type="InterPro" id="IPR019733">
    <property type="entry name" value="Uncharacterised_YhfT"/>
</dbReference>
<gene>
    <name evidence="2" type="ORF">CU635_01110</name>
    <name evidence="3" type="ORF">CVD25_03515</name>
</gene>
<feature type="transmembrane region" description="Helical" evidence="1">
    <location>
        <begin position="335"/>
        <end position="352"/>
    </location>
</feature>
<feature type="transmembrane region" description="Helical" evidence="1">
    <location>
        <begin position="13"/>
        <end position="31"/>
    </location>
</feature>
<dbReference type="Pfam" id="PF10797">
    <property type="entry name" value="YhfT"/>
    <property type="match status" value="1"/>
</dbReference>
<dbReference type="EMBL" id="PGVA01000002">
    <property type="protein sequence ID" value="PLR86547.1"/>
    <property type="molecule type" value="Genomic_DNA"/>
</dbReference>
<accession>A0A2N5GSC9</accession>
<dbReference type="Proteomes" id="UP000234951">
    <property type="component" value="Unassembled WGS sequence"/>
</dbReference>
<dbReference type="AlphaFoldDB" id="A0A2N5GSC9"/>
<feature type="transmembrane region" description="Helical" evidence="1">
    <location>
        <begin position="194"/>
        <end position="215"/>
    </location>
</feature>
<feature type="transmembrane region" description="Helical" evidence="1">
    <location>
        <begin position="254"/>
        <end position="275"/>
    </location>
</feature>
<sequence length="445" mass="46595">MATTWPIFGLDPIAAKILFCVVFGGFSAFLMNKSIATFHDGLRPVLPEFIEGRMGRAQLTSISLAIGIGFVLGWAPFTLTTGLILVGLILLPVDSIGAAAPKWWIAVLGGGAWGALVSSSLEGIQTASKLLPVDILAALASLATPLTFAFVAFPVVAVGYQFGWKKGVIALTVAVIARQLLSAFGTFKLMGNEITLSPDGAAMLFGMGMLIIFAIQKDRRARKEIASEVAATIEEDEDGEGFFGERSARIYKSLPLLAIQGAIIAFGIRAGIVAWQPTDVMSAAAGKMIESGILSLALAFGFLPLIATTALTTGVYGTVGLCFAVAAGYFSPNPYVALIAGGVVAGLEVVFLRQIGKLLDQYQTLRESAESLRLSMDKVVTYALLAGSMVAGNQLIPGGTGYFLVAGLFVLNEFSGQKLMPMAAAPAAAIITGILANIFVLIGWM</sequence>
<keyword evidence="1" id="KW-0812">Transmembrane</keyword>
<evidence type="ECO:0000313" key="5">
    <source>
        <dbReference type="Proteomes" id="UP000235114"/>
    </source>
</evidence>
<proteinExistence type="predicted"/>
<feature type="transmembrane region" description="Helical" evidence="1">
    <location>
        <begin position="296"/>
        <end position="329"/>
    </location>
</feature>
<reference evidence="3 5" key="2">
    <citation type="submission" date="2017-12" db="EMBL/GenBank/DDBJ databases">
        <title>Comparative Functional Genomics of Dry Heat Resistant strains isolated from the Viking Spacecraft.</title>
        <authorList>
            <person name="Seuylemezian A."/>
            <person name="Cooper K."/>
            <person name="Vaishampayan P."/>
        </authorList>
    </citation>
    <scope>NUCLEOTIDE SEQUENCE [LARGE SCALE GENOMIC DNA]</scope>
    <source>
        <strain evidence="3 5">ATCC 29669</strain>
    </source>
</reference>
<keyword evidence="5" id="KW-1185">Reference proteome</keyword>
<organism evidence="2 4">
    <name type="scientific">Bacillus canaveralius</name>
    <dbReference type="NCBI Taxonomy" id="1403243"/>
    <lineage>
        <taxon>Bacteria</taxon>
        <taxon>Bacillati</taxon>
        <taxon>Bacillota</taxon>
        <taxon>Bacilli</taxon>
        <taxon>Bacillales</taxon>
        <taxon>Bacillaceae</taxon>
        <taxon>Bacillus</taxon>
    </lineage>
</organism>
<dbReference type="Proteomes" id="UP000235114">
    <property type="component" value="Unassembled WGS sequence"/>
</dbReference>
<feature type="transmembrane region" description="Helical" evidence="1">
    <location>
        <begin position="382"/>
        <end position="411"/>
    </location>
</feature>
<feature type="transmembrane region" description="Helical" evidence="1">
    <location>
        <begin position="168"/>
        <end position="187"/>
    </location>
</feature>
<feature type="transmembrane region" description="Helical" evidence="1">
    <location>
        <begin position="103"/>
        <end position="124"/>
    </location>
</feature>
<feature type="transmembrane region" description="Helical" evidence="1">
    <location>
        <begin position="136"/>
        <end position="162"/>
    </location>
</feature>